<dbReference type="GO" id="GO:0000271">
    <property type="term" value="P:polysaccharide biosynthetic process"/>
    <property type="evidence" value="ECO:0007669"/>
    <property type="project" value="InterPro"/>
</dbReference>
<dbReference type="RefSeq" id="WP_176638628.1">
    <property type="nucleotide sequence ID" value="NZ_JABXXP010000006.1"/>
</dbReference>
<reference evidence="1 2" key="1">
    <citation type="submission" date="2020-06" db="EMBL/GenBank/DDBJ databases">
        <title>Description of novel acetic acid bacteria.</title>
        <authorList>
            <person name="Sombolestani A."/>
        </authorList>
    </citation>
    <scope>NUCLEOTIDE SEQUENCE [LARGE SCALE GENOMIC DNA]</scope>
    <source>
        <strain evidence="1 2">LMG 31431</strain>
    </source>
</reference>
<protein>
    <submittedName>
        <fullName evidence="1">Capsular biosynthesis protein</fullName>
    </submittedName>
</protein>
<sequence length="441" mass="49343">MMISRSTSGKSTPRRFLLLQGLMGPLFRRIGIALRAAGHEVHKINFNGGDKLFWRLGGDIDYRGDLGRWPDFVAQVIHRHNITDVLLFGDCRPLHRSAIAVCGRLHIPVHVFEEGYIRPDWVTLELGGVNGHSTLPRDPDWYRTQAALLPPAPVNNPVPSSFRRRASEAVAYNAADILSRWYFRHWNDYRPWHPWREGISWLRRLRQRDAAQARTAETIAEIDRSGRPHMLFPLQLDADAQVRLHSPFRNMEEAIREVIGSFAAHAPADLWLLVKEHPLDNGMRDWRALVTDLAARAGVGDRVRYLETGDIALLVRPAKGVVTINSTTGTLALASNVPVITLGEAVYDIRGVTHQGSLAEFWNNPEQPDAATFAAFCRVLIDRCLIAGGFFSEKALSTVVAGAVERIERATYRTRAEGLSSAVPLESETARIERVVIRSAG</sequence>
<name>A0A7Y7IT17_9PROT</name>
<dbReference type="InterPro" id="IPR007833">
    <property type="entry name" value="Capsule_polysaccharide_synth"/>
</dbReference>
<dbReference type="AlphaFoldDB" id="A0A7Y7IT17"/>
<dbReference type="GO" id="GO:0015774">
    <property type="term" value="P:polysaccharide transport"/>
    <property type="evidence" value="ECO:0007669"/>
    <property type="project" value="InterPro"/>
</dbReference>
<dbReference type="EMBL" id="JABXXP010000006">
    <property type="protein sequence ID" value="NVN09829.1"/>
    <property type="molecule type" value="Genomic_DNA"/>
</dbReference>
<proteinExistence type="predicted"/>
<gene>
    <name evidence="1" type="ORF">HUK84_01475</name>
</gene>
<dbReference type="CDD" id="cd16441">
    <property type="entry name" value="beta_Kdo_transferase_KpsS"/>
    <property type="match status" value="1"/>
</dbReference>
<evidence type="ECO:0000313" key="1">
    <source>
        <dbReference type="EMBL" id="NVN09829.1"/>
    </source>
</evidence>
<dbReference type="Proteomes" id="UP000534870">
    <property type="component" value="Unassembled WGS sequence"/>
</dbReference>
<accession>A0A7Y7IT17</accession>
<evidence type="ECO:0000313" key="2">
    <source>
        <dbReference type="Proteomes" id="UP000534870"/>
    </source>
</evidence>
<dbReference type="Pfam" id="PF05159">
    <property type="entry name" value="Capsule_synth"/>
    <property type="match status" value="1"/>
</dbReference>
<comment type="caution">
    <text evidence="1">The sequence shown here is derived from an EMBL/GenBank/DDBJ whole genome shotgun (WGS) entry which is preliminary data.</text>
</comment>
<organism evidence="1 2">
    <name type="scientific">Nguyenibacter vanlangensis</name>
    <dbReference type="NCBI Taxonomy" id="1216886"/>
    <lineage>
        <taxon>Bacteria</taxon>
        <taxon>Pseudomonadati</taxon>
        <taxon>Pseudomonadota</taxon>
        <taxon>Alphaproteobacteria</taxon>
        <taxon>Acetobacterales</taxon>
        <taxon>Acetobacteraceae</taxon>
        <taxon>Nguyenibacter</taxon>
    </lineage>
</organism>